<feature type="active site" evidence="1">
    <location>
        <position position="66"/>
    </location>
</feature>
<dbReference type="PIRSF" id="PIRSF014972">
    <property type="entry name" value="FlK"/>
    <property type="match status" value="1"/>
</dbReference>
<evidence type="ECO:0000256" key="2">
    <source>
        <dbReference type="PIRSR" id="PIRSR014972-2"/>
    </source>
</evidence>
<dbReference type="Pfam" id="PF22636">
    <property type="entry name" value="FlK"/>
    <property type="match status" value="1"/>
</dbReference>
<organism evidence="4 5">
    <name type="scientific">Bradyrhizobium erythrophlei</name>
    <dbReference type="NCBI Taxonomy" id="1437360"/>
    <lineage>
        <taxon>Bacteria</taxon>
        <taxon>Pseudomonadati</taxon>
        <taxon>Pseudomonadota</taxon>
        <taxon>Alphaproteobacteria</taxon>
        <taxon>Hyphomicrobiales</taxon>
        <taxon>Nitrobacteraceae</taxon>
        <taxon>Bradyrhizobium</taxon>
    </lineage>
</organism>
<proteinExistence type="predicted"/>
<evidence type="ECO:0000313" key="5">
    <source>
        <dbReference type="Proteomes" id="UP000190675"/>
    </source>
</evidence>
<accession>A0A1M5LTR7</accession>
<dbReference type="InterPro" id="IPR054485">
    <property type="entry name" value="FlK-like_dom"/>
</dbReference>
<reference evidence="4 5" key="1">
    <citation type="submission" date="2016-11" db="EMBL/GenBank/DDBJ databases">
        <authorList>
            <person name="Jaros S."/>
            <person name="Januszkiewicz K."/>
            <person name="Wedrychowicz H."/>
        </authorList>
    </citation>
    <scope>NUCLEOTIDE SEQUENCE [LARGE SCALE GENOMIC DNA]</scope>
    <source>
        <strain evidence="4 5">GAS242</strain>
    </source>
</reference>
<feature type="domain" description="Fluoroacetyl-CoA-specific thioesterase-like" evidence="3">
    <location>
        <begin position="39"/>
        <end position="141"/>
    </location>
</feature>
<dbReference type="PANTHER" id="PTHR36934">
    <property type="entry name" value="BLR0278 PROTEIN"/>
    <property type="match status" value="1"/>
</dbReference>
<dbReference type="AlphaFoldDB" id="A0A1M5LTR7"/>
<dbReference type="EMBL" id="LT670818">
    <property type="protein sequence ID" value="SHG68467.1"/>
    <property type="molecule type" value="Genomic_DNA"/>
</dbReference>
<dbReference type="CDD" id="cd03440">
    <property type="entry name" value="hot_dog"/>
    <property type="match status" value="1"/>
</dbReference>
<protein>
    <submittedName>
        <fullName evidence="4">Thioesterase superfamily</fullName>
    </submittedName>
</protein>
<feature type="binding site" evidence="2">
    <location>
        <position position="85"/>
    </location>
    <ligand>
        <name>substrate</name>
    </ligand>
</feature>
<dbReference type="SUPFAM" id="SSF54637">
    <property type="entry name" value="Thioesterase/thiol ester dehydrase-isomerase"/>
    <property type="match status" value="1"/>
</dbReference>
<gene>
    <name evidence="4" type="ORF">SAMN05444169_3658</name>
</gene>
<name>A0A1M5LTR7_9BRAD</name>
<dbReference type="InterPro" id="IPR025540">
    <property type="entry name" value="FlK"/>
</dbReference>
<evidence type="ECO:0000256" key="1">
    <source>
        <dbReference type="PIRSR" id="PIRSR014972-1"/>
    </source>
</evidence>
<dbReference type="Proteomes" id="UP000190675">
    <property type="component" value="Chromosome I"/>
</dbReference>
<sequence>MCNCRSEFALCAPRYDGLNPMDARDIITIGMSAERTLVVPPERTVGHFVPHMPMVYATPMMILEMEMASGDAIRDCLQPGWVTVGTEVDIRHLAATPVGATVRTTARVIAVERRVIRFEVEAFDDKRRIGEGRHARGLVNVETFTKRLGTG</sequence>
<dbReference type="InterPro" id="IPR029069">
    <property type="entry name" value="HotDog_dom_sf"/>
</dbReference>
<dbReference type="Gene3D" id="3.10.129.10">
    <property type="entry name" value="Hotdog Thioesterase"/>
    <property type="match status" value="1"/>
</dbReference>
<feature type="active site" evidence="1">
    <location>
        <position position="58"/>
    </location>
</feature>
<feature type="binding site" evidence="2">
    <location>
        <position position="136"/>
    </location>
    <ligand>
        <name>substrate</name>
    </ligand>
</feature>
<feature type="active site" evidence="1">
    <location>
        <position position="92"/>
    </location>
</feature>
<feature type="binding site" evidence="2">
    <location>
        <position position="85"/>
    </location>
    <ligand>
        <name>CoA</name>
        <dbReference type="ChEBI" id="CHEBI:57287"/>
    </ligand>
</feature>
<dbReference type="PANTHER" id="PTHR36934:SF1">
    <property type="entry name" value="THIOESTERASE DOMAIN-CONTAINING PROTEIN"/>
    <property type="match status" value="1"/>
</dbReference>
<evidence type="ECO:0000313" key="4">
    <source>
        <dbReference type="EMBL" id="SHG68467.1"/>
    </source>
</evidence>
<evidence type="ECO:0000259" key="3">
    <source>
        <dbReference type="Pfam" id="PF22636"/>
    </source>
</evidence>